<accession>A0A8H4RWP2</accession>
<evidence type="ECO:0000256" key="11">
    <source>
        <dbReference type="RuleBase" id="RU368011"/>
    </source>
</evidence>
<keyword evidence="9 11" id="KW-0131">Cell cycle</keyword>
<keyword evidence="13" id="KW-1185">Reference proteome</keyword>
<keyword evidence="7" id="KW-0175">Coiled coil</keyword>
<evidence type="ECO:0000256" key="5">
    <source>
        <dbReference type="ARBA" id="ARBA00022776"/>
    </source>
</evidence>
<evidence type="ECO:0000256" key="8">
    <source>
        <dbReference type="ARBA" id="ARBA00023242"/>
    </source>
</evidence>
<dbReference type="Pfam" id="PF08286">
    <property type="entry name" value="Spc24"/>
    <property type="match status" value="1"/>
</dbReference>
<evidence type="ECO:0000256" key="6">
    <source>
        <dbReference type="ARBA" id="ARBA00022838"/>
    </source>
</evidence>
<evidence type="ECO:0000313" key="12">
    <source>
        <dbReference type="EMBL" id="KAF4635872.1"/>
    </source>
</evidence>
<gene>
    <name evidence="12" type="ORF">G7Y89_g2209</name>
</gene>
<dbReference type="EMBL" id="JAAMPI010000094">
    <property type="protein sequence ID" value="KAF4635872.1"/>
    <property type="molecule type" value="Genomic_DNA"/>
</dbReference>
<evidence type="ECO:0000256" key="1">
    <source>
        <dbReference type="ARBA" id="ARBA00004267"/>
    </source>
</evidence>
<dbReference type="InterPro" id="IPR013252">
    <property type="entry name" value="Ndc80_Spc24"/>
</dbReference>
<keyword evidence="4 11" id="KW-0132">Cell division</keyword>
<dbReference type="GO" id="GO:0008017">
    <property type="term" value="F:microtubule binding"/>
    <property type="evidence" value="ECO:0007669"/>
    <property type="project" value="TreeGrafter"/>
</dbReference>
<evidence type="ECO:0000256" key="10">
    <source>
        <dbReference type="ARBA" id="ARBA00023328"/>
    </source>
</evidence>
<dbReference type="GO" id="GO:0007059">
    <property type="term" value="P:chromosome segregation"/>
    <property type="evidence" value="ECO:0007669"/>
    <property type="project" value="TreeGrafter"/>
</dbReference>
<comment type="function">
    <text evidence="11">Acts as a component of the essential kinetochore-associated NDC80 complex, which is required for chromosome segregation and spindle checkpoint activity.</text>
</comment>
<evidence type="ECO:0000256" key="3">
    <source>
        <dbReference type="ARBA" id="ARBA00022454"/>
    </source>
</evidence>
<dbReference type="PANTHER" id="PTHR22142">
    <property type="match status" value="1"/>
</dbReference>
<dbReference type="SUPFAM" id="SSF143026">
    <property type="entry name" value="Kinetochore globular domain"/>
    <property type="match status" value="1"/>
</dbReference>
<dbReference type="GO" id="GO:0005634">
    <property type="term" value="C:nucleus"/>
    <property type="evidence" value="ECO:0007669"/>
    <property type="project" value="UniProtKB-SubCell"/>
</dbReference>
<dbReference type="PANTHER" id="PTHR22142:SF2">
    <property type="entry name" value="KINETOCHORE PROTEIN SPC24"/>
    <property type="match status" value="1"/>
</dbReference>
<comment type="subcellular location">
    <subcellularLocation>
        <location evidence="1">Cytoplasm</location>
        <location evidence="1">Cytoskeleton</location>
        <location evidence="1">Microtubule organizing center</location>
    </subcellularLocation>
    <subcellularLocation>
        <location evidence="11">Nucleus</location>
    </subcellularLocation>
    <subcellularLocation>
        <location evidence="11">Chromosome</location>
        <location evidence="11">Centromere</location>
        <location evidence="11">Kinetochore</location>
    </subcellularLocation>
</comment>
<evidence type="ECO:0000256" key="9">
    <source>
        <dbReference type="ARBA" id="ARBA00023306"/>
    </source>
</evidence>
<keyword evidence="5 11" id="KW-0498">Mitosis</keyword>
<keyword evidence="6 11" id="KW-0995">Kinetochore</keyword>
<comment type="similarity">
    <text evidence="2 11">Belongs to the SPC24 family.</text>
</comment>
<proteinExistence type="inferred from homology"/>
<dbReference type="Gene3D" id="3.30.160.430">
    <property type="match status" value="1"/>
</dbReference>
<reference evidence="12 13" key="1">
    <citation type="submission" date="2020-03" db="EMBL/GenBank/DDBJ databases">
        <title>Draft Genome Sequence of Cudoniella acicularis.</title>
        <authorList>
            <person name="Buettner E."/>
            <person name="Kellner H."/>
        </authorList>
    </citation>
    <scope>NUCLEOTIDE SEQUENCE [LARGE SCALE GENOMIC DNA]</scope>
    <source>
        <strain evidence="12 13">DSM 108380</strain>
    </source>
</reference>
<dbReference type="GO" id="GO:0005815">
    <property type="term" value="C:microtubule organizing center"/>
    <property type="evidence" value="ECO:0007669"/>
    <property type="project" value="UniProtKB-SubCell"/>
</dbReference>
<dbReference type="GO" id="GO:0031262">
    <property type="term" value="C:Ndc80 complex"/>
    <property type="evidence" value="ECO:0007669"/>
    <property type="project" value="TreeGrafter"/>
</dbReference>
<organism evidence="12 13">
    <name type="scientific">Cudoniella acicularis</name>
    <dbReference type="NCBI Taxonomy" id="354080"/>
    <lineage>
        <taxon>Eukaryota</taxon>
        <taxon>Fungi</taxon>
        <taxon>Dikarya</taxon>
        <taxon>Ascomycota</taxon>
        <taxon>Pezizomycotina</taxon>
        <taxon>Leotiomycetes</taxon>
        <taxon>Helotiales</taxon>
        <taxon>Tricladiaceae</taxon>
        <taxon>Cudoniella</taxon>
    </lineage>
</organism>
<evidence type="ECO:0000256" key="4">
    <source>
        <dbReference type="ARBA" id="ARBA00022618"/>
    </source>
</evidence>
<comment type="subunit">
    <text evidence="11">Component of the NDC80 complex.</text>
</comment>
<keyword evidence="10 11" id="KW-0137">Centromere</keyword>
<evidence type="ECO:0000313" key="13">
    <source>
        <dbReference type="Proteomes" id="UP000566819"/>
    </source>
</evidence>
<keyword evidence="8 11" id="KW-0539">Nucleus</keyword>
<dbReference type="AlphaFoldDB" id="A0A8H4RWP2"/>
<name>A0A8H4RWP2_9HELO</name>
<dbReference type="InterPro" id="IPR038066">
    <property type="entry name" value="Spc24_Fungi_globular_sf"/>
</dbReference>
<evidence type="ECO:0000256" key="2">
    <source>
        <dbReference type="ARBA" id="ARBA00007804"/>
    </source>
</evidence>
<dbReference type="Proteomes" id="UP000566819">
    <property type="component" value="Unassembled WGS sequence"/>
</dbReference>
<keyword evidence="3 11" id="KW-0158">Chromosome</keyword>
<dbReference type="OrthoDB" id="3344830at2759"/>
<protein>
    <recommendedName>
        <fullName evidence="11">Kinetochore protein Spc24</fullName>
    </recommendedName>
</protein>
<comment type="caution">
    <text evidence="12">The sequence shown here is derived from an EMBL/GenBank/DDBJ whole genome shotgun (WGS) entry which is preliminary data.</text>
</comment>
<sequence length="200" mass="22365">MLLDEDPATLIQHTIGNFNITPDKLAVGRINESLSALQQARDLQIRETESALKKLARTHTTLTNHHQETISSHSATTHASEIATLDTQKFRIAKTASDFEIESERLASHLADLQSRLQELELQGNEGGDFNKSAGSAVNDEMALRLKIYRGLGLEAEKEGGSAEYNKVIVRNGKMGEVHIVHLENNFSKFFYANYFWNIV</sequence>
<dbReference type="GO" id="GO:0051301">
    <property type="term" value="P:cell division"/>
    <property type="evidence" value="ECO:0007669"/>
    <property type="project" value="UniProtKB-UniRule"/>
</dbReference>
<evidence type="ECO:0000256" key="7">
    <source>
        <dbReference type="ARBA" id="ARBA00023054"/>
    </source>
</evidence>
<dbReference type="CDD" id="cd11565">
    <property type="entry name" value="RWD_Spc24"/>
    <property type="match status" value="1"/>
</dbReference>